<evidence type="ECO:0000313" key="12">
    <source>
        <dbReference type="Proteomes" id="UP000290261"/>
    </source>
</evidence>
<keyword evidence="7" id="KW-0406">Ion transport</keyword>
<comment type="subcellular location">
    <subcellularLocation>
        <location evidence="1">Cell membrane</location>
        <topology evidence="1">Multi-pass membrane protein</topology>
    </subcellularLocation>
</comment>
<feature type="transmembrane region" description="Helical" evidence="10">
    <location>
        <begin position="157"/>
        <end position="178"/>
    </location>
</feature>
<keyword evidence="12" id="KW-1185">Reference proteome</keyword>
<dbReference type="RefSeq" id="WP_129654408.1">
    <property type="nucleotide sequence ID" value="NZ_ML142910.1"/>
</dbReference>
<evidence type="ECO:0000256" key="7">
    <source>
        <dbReference type="ARBA" id="ARBA00023065"/>
    </source>
</evidence>
<evidence type="ECO:0000256" key="3">
    <source>
        <dbReference type="ARBA" id="ARBA00022449"/>
    </source>
</evidence>
<dbReference type="AlphaFoldDB" id="A0A444VKS6"/>
<dbReference type="PANTHER" id="PTHR43298">
    <property type="entry name" value="MULTIDRUG RESISTANCE PROTEIN NORM-RELATED"/>
    <property type="match status" value="1"/>
</dbReference>
<dbReference type="GO" id="GO:0005886">
    <property type="term" value="C:plasma membrane"/>
    <property type="evidence" value="ECO:0007669"/>
    <property type="project" value="UniProtKB-SubCell"/>
</dbReference>
<dbReference type="EMBL" id="JJMP01000006">
    <property type="protein sequence ID" value="RYC51361.1"/>
    <property type="molecule type" value="Genomic_DNA"/>
</dbReference>
<dbReference type="NCBIfam" id="TIGR00797">
    <property type="entry name" value="matE"/>
    <property type="match status" value="1"/>
</dbReference>
<organism evidence="11 12">
    <name type="scientific">Flagellimonas olearia</name>
    <dbReference type="NCBI Taxonomy" id="552546"/>
    <lineage>
        <taxon>Bacteria</taxon>
        <taxon>Pseudomonadati</taxon>
        <taxon>Bacteroidota</taxon>
        <taxon>Flavobacteriia</taxon>
        <taxon>Flavobacteriales</taxon>
        <taxon>Flavobacteriaceae</taxon>
        <taxon>Flagellimonas</taxon>
    </lineage>
</organism>
<evidence type="ECO:0000256" key="9">
    <source>
        <dbReference type="ARBA" id="ARBA00031636"/>
    </source>
</evidence>
<protein>
    <recommendedName>
        <fullName evidence="9">Multidrug-efflux transporter</fullName>
    </recommendedName>
</protein>
<accession>A0A444VKS6</accession>
<feature type="transmembrane region" description="Helical" evidence="10">
    <location>
        <begin position="296"/>
        <end position="325"/>
    </location>
</feature>
<keyword evidence="2" id="KW-0813">Transport</keyword>
<comment type="caution">
    <text evidence="11">The sequence shown here is derived from an EMBL/GenBank/DDBJ whole genome shotgun (WGS) entry which is preliminary data.</text>
</comment>
<dbReference type="Pfam" id="PF01554">
    <property type="entry name" value="MatE"/>
    <property type="match status" value="2"/>
</dbReference>
<dbReference type="PANTHER" id="PTHR43298:SF2">
    <property type="entry name" value="FMN_FAD EXPORTER YEEO-RELATED"/>
    <property type="match status" value="1"/>
</dbReference>
<keyword evidence="3" id="KW-0050">Antiport</keyword>
<evidence type="ECO:0000313" key="11">
    <source>
        <dbReference type="EMBL" id="RYC51361.1"/>
    </source>
</evidence>
<evidence type="ECO:0000256" key="2">
    <source>
        <dbReference type="ARBA" id="ARBA00022448"/>
    </source>
</evidence>
<dbReference type="InterPro" id="IPR048279">
    <property type="entry name" value="MdtK-like"/>
</dbReference>
<keyword evidence="6 10" id="KW-1133">Transmembrane helix</keyword>
<proteinExistence type="predicted"/>
<evidence type="ECO:0000256" key="5">
    <source>
        <dbReference type="ARBA" id="ARBA00022692"/>
    </source>
</evidence>
<dbReference type="Proteomes" id="UP000290261">
    <property type="component" value="Unassembled WGS sequence"/>
</dbReference>
<feature type="transmembrane region" description="Helical" evidence="10">
    <location>
        <begin position="415"/>
        <end position="435"/>
    </location>
</feature>
<feature type="transmembrane region" description="Helical" evidence="10">
    <location>
        <begin position="263"/>
        <end position="284"/>
    </location>
</feature>
<feature type="transmembrane region" description="Helical" evidence="10">
    <location>
        <begin position="441"/>
        <end position="461"/>
    </location>
</feature>
<feature type="transmembrane region" description="Helical" evidence="10">
    <location>
        <begin position="215"/>
        <end position="242"/>
    </location>
</feature>
<evidence type="ECO:0000256" key="10">
    <source>
        <dbReference type="SAM" id="Phobius"/>
    </source>
</evidence>
<keyword evidence="5 10" id="KW-0812">Transmembrane</keyword>
<keyword evidence="4" id="KW-1003">Cell membrane</keyword>
<feature type="transmembrane region" description="Helical" evidence="10">
    <location>
        <begin position="190"/>
        <end position="209"/>
    </location>
</feature>
<dbReference type="GO" id="GO:0042910">
    <property type="term" value="F:xenobiotic transmembrane transporter activity"/>
    <property type="evidence" value="ECO:0007669"/>
    <property type="project" value="InterPro"/>
</dbReference>
<dbReference type="CDD" id="cd13139">
    <property type="entry name" value="MATE_like_14"/>
    <property type="match status" value="1"/>
</dbReference>
<sequence length="471" mass="50837">MTQSNHTNFSVKKYLKYFWIAVSGKETEFTSGSIRKAIFMLSIPMILEMLMESIFALVDIAYVSKVSVNAVATIGLTESVITLVYALAIGLSMAATAVVARRIGEKDVDGAKMAAVQAIGLGVLVSLVLGVVGILYAKEILALMGGEPDLIAEGYGYTKLLIGGNITIMLLFLINAIFRGAGNASMAMWTLVLSNGLNIILDPIFIFGWGPIPEYGVMGAAIATNIGRGTAVLFQLGILFFGWGKIKLVLQDLVLNVKVMVNLIRVSLGGIAQFLIGTSSWVFLMRIMSEFGSEVLAGYTIAIRVMMFTLMPSWGMSNAAATLVGQNLGAKQPDRAEISVWKTGKYNAYFMGAVSLVYLIFAKSIISWFNATPSVVENGALCLQVIALGYVFYAYGMVVSQAFNGAGDTKTPTKINLISFWLFQLPLAYVAAMVLGWGAKGVFIAITLAEVLLAIMAMVWFKKGKWKQVQV</sequence>
<feature type="transmembrane region" description="Helical" evidence="10">
    <location>
        <begin position="115"/>
        <end position="137"/>
    </location>
</feature>
<dbReference type="GO" id="GO:0015297">
    <property type="term" value="F:antiporter activity"/>
    <property type="evidence" value="ECO:0007669"/>
    <property type="project" value="UniProtKB-KW"/>
</dbReference>
<dbReference type="PIRSF" id="PIRSF006603">
    <property type="entry name" value="DinF"/>
    <property type="match status" value="1"/>
</dbReference>
<dbReference type="InterPro" id="IPR050222">
    <property type="entry name" value="MATE_MdtK"/>
</dbReference>
<evidence type="ECO:0000256" key="6">
    <source>
        <dbReference type="ARBA" id="ARBA00022989"/>
    </source>
</evidence>
<feature type="transmembrane region" description="Helical" evidence="10">
    <location>
        <begin position="38"/>
        <end position="63"/>
    </location>
</feature>
<gene>
    <name evidence="11" type="ORF">DN53_14275</name>
</gene>
<name>A0A444VKS6_9FLAO</name>
<evidence type="ECO:0000256" key="4">
    <source>
        <dbReference type="ARBA" id="ARBA00022475"/>
    </source>
</evidence>
<dbReference type="InterPro" id="IPR002528">
    <property type="entry name" value="MATE_fam"/>
</dbReference>
<evidence type="ECO:0000256" key="1">
    <source>
        <dbReference type="ARBA" id="ARBA00004651"/>
    </source>
</evidence>
<feature type="transmembrane region" description="Helical" evidence="10">
    <location>
        <begin position="381"/>
        <end position="403"/>
    </location>
</feature>
<evidence type="ECO:0000256" key="8">
    <source>
        <dbReference type="ARBA" id="ARBA00023136"/>
    </source>
</evidence>
<keyword evidence="8 10" id="KW-0472">Membrane</keyword>
<reference evidence="11 12" key="1">
    <citation type="submission" date="2014-04" db="EMBL/GenBank/DDBJ databases">
        <title>Whole genome of Muricauda olearia.</title>
        <authorList>
            <person name="Zhang X.-H."/>
            <person name="Tang K."/>
        </authorList>
    </citation>
    <scope>NUCLEOTIDE SEQUENCE [LARGE SCALE GENOMIC DNA]</scope>
    <source>
        <strain evidence="11 12">Th120</strain>
    </source>
</reference>
<feature type="transmembrane region" description="Helical" evidence="10">
    <location>
        <begin position="346"/>
        <end position="369"/>
    </location>
</feature>
<dbReference type="GO" id="GO:0006811">
    <property type="term" value="P:monoatomic ion transport"/>
    <property type="evidence" value="ECO:0007669"/>
    <property type="project" value="UniProtKB-KW"/>
</dbReference>